<feature type="coiled-coil region" evidence="1">
    <location>
        <begin position="66"/>
        <end position="121"/>
    </location>
</feature>
<evidence type="ECO:0000256" key="2">
    <source>
        <dbReference type="SAM" id="MobiDB-lite"/>
    </source>
</evidence>
<keyword evidence="4" id="KW-1185">Reference proteome</keyword>
<feature type="region of interest" description="Disordered" evidence="2">
    <location>
        <begin position="1"/>
        <end position="42"/>
    </location>
</feature>
<evidence type="ECO:0000313" key="3">
    <source>
        <dbReference type="EMBL" id="KIK50823.1"/>
    </source>
</evidence>
<protein>
    <submittedName>
        <fullName evidence="3">Uncharacterized protein</fullName>
    </submittedName>
</protein>
<organism evidence="3 4">
    <name type="scientific">Collybiopsis luxurians FD-317 M1</name>
    <dbReference type="NCBI Taxonomy" id="944289"/>
    <lineage>
        <taxon>Eukaryota</taxon>
        <taxon>Fungi</taxon>
        <taxon>Dikarya</taxon>
        <taxon>Basidiomycota</taxon>
        <taxon>Agaricomycotina</taxon>
        <taxon>Agaricomycetes</taxon>
        <taxon>Agaricomycetidae</taxon>
        <taxon>Agaricales</taxon>
        <taxon>Marasmiineae</taxon>
        <taxon>Omphalotaceae</taxon>
        <taxon>Collybiopsis</taxon>
        <taxon>Collybiopsis luxurians</taxon>
    </lineage>
</organism>
<evidence type="ECO:0000313" key="4">
    <source>
        <dbReference type="Proteomes" id="UP000053593"/>
    </source>
</evidence>
<keyword evidence="1" id="KW-0175">Coiled coil</keyword>
<dbReference type="AlphaFoldDB" id="A0A0D0C7Q1"/>
<name>A0A0D0C7Q1_9AGAR</name>
<dbReference type="EMBL" id="KN834883">
    <property type="protein sequence ID" value="KIK50823.1"/>
    <property type="molecule type" value="Genomic_DNA"/>
</dbReference>
<evidence type="ECO:0000256" key="1">
    <source>
        <dbReference type="SAM" id="Coils"/>
    </source>
</evidence>
<sequence length="191" mass="21315">MDVVAEPGTSRGRKRGRDHSDRSPSPSPGPPNKVVVGIPTDHPELQQLEAELNEWRSKDDTSLKVLLKNKKDIEALSRENQDLRDEKDTLQEAMLGSKIQIEALIRTNQSLTQSYSKLLEKGSSSPGSSTLLQTNDAVPESTLEGAEDTVRISNWKTFSLRRHSSSFKNNSRPDPLQSESQVLLIHSQLYI</sequence>
<dbReference type="Proteomes" id="UP000053593">
    <property type="component" value="Unassembled WGS sequence"/>
</dbReference>
<accession>A0A0D0C7Q1</accession>
<dbReference type="HOGENOM" id="CLU_122480_0_0_1"/>
<gene>
    <name evidence="3" type="ORF">GYMLUDRAFT_252622</name>
</gene>
<proteinExistence type="predicted"/>
<reference evidence="3 4" key="1">
    <citation type="submission" date="2014-04" db="EMBL/GenBank/DDBJ databases">
        <title>Evolutionary Origins and Diversification of the Mycorrhizal Mutualists.</title>
        <authorList>
            <consortium name="DOE Joint Genome Institute"/>
            <consortium name="Mycorrhizal Genomics Consortium"/>
            <person name="Kohler A."/>
            <person name="Kuo A."/>
            <person name="Nagy L.G."/>
            <person name="Floudas D."/>
            <person name="Copeland A."/>
            <person name="Barry K.W."/>
            <person name="Cichocki N."/>
            <person name="Veneault-Fourrey C."/>
            <person name="LaButti K."/>
            <person name="Lindquist E.A."/>
            <person name="Lipzen A."/>
            <person name="Lundell T."/>
            <person name="Morin E."/>
            <person name="Murat C."/>
            <person name="Riley R."/>
            <person name="Ohm R."/>
            <person name="Sun H."/>
            <person name="Tunlid A."/>
            <person name="Henrissat B."/>
            <person name="Grigoriev I.V."/>
            <person name="Hibbett D.S."/>
            <person name="Martin F."/>
        </authorList>
    </citation>
    <scope>NUCLEOTIDE SEQUENCE [LARGE SCALE GENOMIC DNA]</scope>
    <source>
        <strain evidence="3 4">FD-317 M1</strain>
    </source>
</reference>